<evidence type="ECO:0000256" key="1">
    <source>
        <dbReference type="ARBA" id="ARBA00023125"/>
    </source>
</evidence>
<name>A0ABR7RQB7_9PROT</name>
<protein>
    <submittedName>
        <fullName evidence="5">TetR/AcrR family transcriptional regulator</fullName>
    </submittedName>
</protein>
<feature type="region of interest" description="Disordered" evidence="3">
    <location>
        <begin position="188"/>
        <end position="208"/>
    </location>
</feature>
<accession>A0ABR7RQB7</accession>
<keyword evidence="6" id="KW-1185">Reference proteome</keyword>
<dbReference type="Pfam" id="PF00440">
    <property type="entry name" value="TetR_N"/>
    <property type="match status" value="1"/>
</dbReference>
<dbReference type="PROSITE" id="PS50977">
    <property type="entry name" value="HTH_TETR_2"/>
    <property type="match status" value="1"/>
</dbReference>
<evidence type="ECO:0000313" key="5">
    <source>
        <dbReference type="EMBL" id="MBC9208345.1"/>
    </source>
</evidence>
<dbReference type="InterPro" id="IPR001647">
    <property type="entry name" value="HTH_TetR"/>
</dbReference>
<dbReference type="PANTHER" id="PTHR30055">
    <property type="entry name" value="HTH-TYPE TRANSCRIPTIONAL REGULATOR RUTR"/>
    <property type="match status" value="1"/>
</dbReference>
<dbReference type="EMBL" id="JACTVA010000030">
    <property type="protein sequence ID" value="MBC9208345.1"/>
    <property type="molecule type" value="Genomic_DNA"/>
</dbReference>
<evidence type="ECO:0000259" key="4">
    <source>
        <dbReference type="PROSITE" id="PS50977"/>
    </source>
</evidence>
<dbReference type="PRINTS" id="PR00455">
    <property type="entry name" value="HTHTETR"/>
</dbReference>
<dbReference type="RefSeq" id="WP_187785502.1">
    <property type="nucleotide sequence ID" value="NZ_JACTVA010000030.1"/>
</dbReference>
<dbReference type="InterPro" id="IPR050109">
    <property type="entry name" value="HTH-type_TetR-like_transc_reg"/>
</dbReference>
<dbReference type="SUPFAM" id="SSF46689">
    <property type="entry name" value="Homeodomain-like"/>
    <property type="match status" value="1"/>
</dbReference>
<feature type="DNA-binding region" description="H-T-H motif" evidence="2">
    <location>
        <begin position="31"/>
        <end position="50"/>
    </location>
</feature>
<dbReference type="Proteomes" id="UP000626026">
    <property type="component" value="Unassembled WGS sequence"/>
</dbReference>
<dbReference type="InterPro" id="IPR041479">
    <property type="entry name" value="TetR_CgmR_C"/>
</dbReference>
<comment type="caution">
    <text evidence="5">The sequence shown here is derived from an EMBL/GenBank/DDBJ whole genome shotgun (WGS) entry which is preliminary data.</text>
</comment>
<evidence type="ECO:0000256" key="2">
    <source>
        <dbReference type="PROSITE-ProRule" id="PRU00335"/>
    </source>
</evidence>
<sequence>MDNTARSERTRNTVIQAALAIIARDGAGRLTLDAIAKEGGISKGALMHHFRTKEAVLKALMEHQMQDFAAVFEQIRAAQAADQPLPVLTSEIATLRSTLSHPNSVAFAVMGAVAQDPSLLGPTRAHDATRVAAIRDEAEDQDLSTLRWAAARGLALTSLLGLCPLGEEERGRLFDQLMDHTRWATLARPTHSAAGRKRKASAQASSST</sequence>
<reference evidence="5 6" key="1">
    <citation type="journal article" date="2013" name="Int. J. Syst. Evol. Microbiol.">
        <title>Roseomonas aerophila sp. nov., isolated from air.</title>
        <authorList>
            <person name="Kim S.J."/>
            <person name="Weon H.Y."/>
            <person name="Ahn J.H."/>
            <person name="Hong S.B."/>
            <person name="Seok S.J."/>
            <person name="Whang K.S."/>
            <person name="Kwon S.W."/>
        </authorList>
    </citation>
    <scope>NUCLEOTIDE SEQUENCE [LARGE SCALE GENOMIC DNA]</scope>
    <source>
        <strain evidence="5 6">NBRC 108923</strain>
    </source>
</reference>
<keyword evidence="1 2" id="KW-0238">DNA-binding</keyword>
<proteinExistence type="predicted"/>
<gene>
    <name evidence="5" type="ORF">IBL26_15980</name>
</gene>
<dbReference type="Pfam" id="PF17937">
    <property type="entry name" value="TetR_C_28"/>
    <property type="match status" value="1"/>
</dbReference>
<evidence type="ECO:0000256" key="3">
    <source>
        <dbReference type="SAM" id="MobiDB-lite"/>
    </source>
</evidence>
<dbReference type="InterPro" id="IPR009057">
    <property type="entry name" value="Homeodomain-like_sf"/>
</dbReference>
<dbReference type="PANTHER" id="PTHR30055:SF148">
    <property type="entry name" value="TETR-FAMILY TRANSCRIPTIONAL REGULATOR"/>
    <property type="match status" value="1"/>
</dbReference>
<feature type="domain" description="HTH tetR-type" evidence="4">
    <location>
        <begin position="8"/>
        <end position="68"/>
    </location>
</feature>
<dbReference type="Gene3D" id="1.10.357.10">
    <property type="entry name" value="Tetracycline Repressor, domain 2"/>
    <property type="match status" value="1"/>
</dbReference>
<organism evidence="5 6">
    <name type="scientific">Teichococcus aerophilus</name>
    <dbReference type="NCBI Taxonomy" id="1224513"/>
    <lineage>
        <taxon>Bacteria</taxon>
        <taxon>Pseudomonadati</taxon>
        <taxon>Pseudomonadota</taxon>
        <taxon>Alphaproteobacteria</taxon>
        <taxon>Acetobacterales</taxon>
        <taxon>Roseomonadaceae</taxon>
        <taxon>Roseomonas</taxon>
    </lineage>
</organism>
<evidence type="ECO:0000313" key="6">
    <source>
        <dbReference type="Proteomes" id="UP000626026"/>
    </source>
</evidence>